<sequence length="118" mass="12764">MIHSLKIVLAALSNQLDAAVAEVSENNIAPLVTVRQTTELMRLVMGAIVQLRRGSDRPDENRRILENLLATLRQMARDEKVAMDGRNAAAALLQYRATASTIAQIEAVAAARTGSGVR</sequence>
<organism evidence="1 2">
    <name type="scientific">Bifidobacterium animalis subsp. animalis MCC 0483</name>
    <dbReference type="NCBI Taxonomy" id="1365955"/>
    <lineage>
        <taxon>Bacteria</taxon>
        <taxon>Bacillati</taxon>
        <taxon>Actinomycetota</taxon>
        <taxon>Actinomycetes</taxon>
        <taxon>Bifidobacteriales</taxon>
        <taxon>Bifidobacteriaceae</taxon>
        <taxon>Bifidobacterium</taxon>
    </lineage>
</organism>
<evidence type="ECO:0000313" key="2">
    <source>
        <dbReference type="Proteomes" id="UP000037239"/>
    </source>
</evidence>
<gene>
    <name evidence="1" type="ORF">BAAM0483_02865</name>
</gene>
<dbReference type="EMBL" id="AWFK01000004">
    <property type="protein sequence ID" value="KOA51156.1"/>
    <property type="molecule type" value="Genomic_DNA"/>
</dbReference>
<accession>A0AB34TAP8</accession>
<evidence type="ECO:0000313" key="1">
    <source>
        <dbReference type="EMBL" id="KOA51156.1"/>
    </source>
</evidence>
<proteinExistence type="predicted"/>
<comment type="caution">
    <text evidence="1">The sequence shown here is derived from an EMBL/GenBank/DDBJ whole genome shotgun (WGS) entry which is preliminary data.</text>
</comment>
<dbReference type="RefSeq" id="WP_052826099.1">
    <property type="nucleotide sequence ID" value="NZ_AWFK01000004.1"/>
</dbReference>
<protein>
    <submittedName>
        <fullName evidence="1">Uncharacterized protein</fullName>
    </submittedName>
</protein>
<reference evidence="1 2" key="1">
    <citation type="journal article" date="2015" name="Int J Genomics">
        <title>Comparative Genomics Revealed Genetic Diversity and Species/Strain-Level Differences in Carbohydrate Metabolism of Three Probiotic Bifidobacterial Species.</title>
        <authorList>
            <person name="Odamaki T."/>
            <person name="Horigome A."/>
            <person name="Sugahara H."/>
            <person name="Hashikura N."/>
            <person name="Minami J."/>
            <person name="Xiao J.Z."/>
            <person name="Abe F."/>
        </authorList>
    </citation>
    <scope>NUCLEOTIDE SEQUENCE [LARGE SCALE GENOMIC DNA]</scope>
    <source>
        <strain evidence="1 2">MCC 0483</strain>
    </source>
</reference>
<dbReference type="AlphaFoldDB" id="A0AB34TAP8"/>
<name>A0AB34TAP8_9BIFI</name>
<dbReference type="Proteomes" id="UP000037239">
    <property type="component" value="Unassembled WGS sequence"/>
</dbReference>